<organism evidence="3">
    <name type="scientific">Caenorhabditis remanei</name>
    <name type="common">Caenorhabditis vulgaris</name>
    <dbReference type="NCBI Taxonomy" id="31234"/>
    <lineage>
        <taxon>Eukaryota</taxon>
        <taxon>Metazoa</taxon>
        <taxon>Ecdysozoa</taxon>
        <taxon>Nematoda</taxon>
        <taxon>Chromadorea</taxon>
        <taxon>Rhabditida</taxon>
        <taxon>Rhabditina</taxon>
        <taxon>Rhabditomorpha</taxon>
        <taxon>Rhabditoidea</taxon>
        <taxon>Rhabditidae</taxon>
        <taxon>Peloderinae</taxon>
        <taxon>Caenorhabditis</taxon>
    </lineage>
</organism>
<dbReference type="InParanoid" id="E3LJR3"/>
<dbReference type="AlphaFoldDB" id="E3LJR3"/>
<dbReference type="Pfam" id="PF17906">
    <property type="entry name" value="HTH_48"/>
    <property type="match status" value="1"/>
</dbReference>
<accession>E3LJR3</accession>
<dbReference type="GO" id="GO:0045087">
    <property type="term" value="P:innate immune response"/>
    <property type="evidence" value="ECO:0007669"/>
    <property type="project" value="TreeGrafter"/>
</dbReference>
<dbReference type="Proteomes" id="UP000008281">
    <property type="component" value="Unassembled WGS sequence"/>
</dbReference>
<dbReference type="HOGENOM" id="CLU_030831_3_2_1"/>
<evidence type="ECO:0000313" key="2">
    <source>
        <dbReference type="EMBL" id="EFO99754.1"/>
    </source>
</evidence>
<dbReference type="PANTHER" id="PTHR23015:SF4">
    <property type="entry name" value="DUF38 DOMAIN-CONTAINING PROTEIN-RELATED"/>
    <property type="match status" value="1"/>
</dbReference>
<proteinExistence type="predicted"/>
<dbReference type="SMART" id="SM00256">
    <property type="entry name" value="FBOX"/>
    <property type="match status" value="1"/>
</dbReference>
<dbReference type="CDD" id="cd22150">
    <property type="entry name" value="F-box_CeFBXA-like"/>
    <property type="match status" value="1"/>
</dbReference>
<gene>
    <name evidence="2" type="ORF">CRE_19088</name>
</gene>
<feature type="domain" description="F-box" evidence="1">
    <location>
        <begin position="72"/>
        <end position="119"/>
    </location>
</feature>
<dbReference type="InterPro" id="IPR041426">
    <property type="entry name" value="Mos1_HTH"/>
</dbReference>
<dbReference type="Pfam" id="PF00646">
    <property type="entry name" value="F-box"/>
    <property type="match status" value="1"/>
</dbReference>
<keyword evidence="3" id="KW-1185">Reference proteome</keyword>
<dbReference type="Pfam" id="PF01827">
    <property type="entry name" value="FTH"/>
    <property type="match status" value="1"/>
</dbReference>
<evidence type="ECO:0000313" key="3">
    <source>
        <dbReference type="Proteomes" id="UP000008281"/>
    </source>
</evidence>
<dbReference type="InterPro" id="IPR001810">
    <property type="entry name" value="F-box_dom"/>
</dbReference>
<name>E3LJR3_CAERE</name>
<reference evidence="2" key="1">
    <citation type="submission" date="2007-07" db="EMBL/GenBank/DDBJ databases">
        <title>PCAP assembly of the Caenorhabditis remanei genome.</title>
        <authorList>
            <consortium name="The Caenorhabditis remanei Sequencing Consortium"/>
            <person name="Wilson R.K."/>
        </authorList>
    </citation>
    <scope>NUCLEOTIDE SEQUENCE [LARGE SCALE GENOMIC DNA]</scope>
    <source>
        <strain evidence="2">PB4641</strain>
    </source>
</reference>
<protein>
    <recommendedName>
        <fullName evidence="1">F-box domain-containing protein</fullName>
    </recommendedName>
</protein>
<dbReference type="PANTHER" id="PTHR23015">
    <property type="entry name" value="UNCHARACTERIZED C.ELEGANS PROTEIN"/>
    <property type="match status" value="1"/>
</dbReference>
<evidence type="ECO:0000259" key="1">
    <source>
        <dbReference type="PROSITE" id="PS50181"/>
    </source>
</evidence>
<dbReference type="PROSITE" id="PS50181">
    <property type="entry name" value="FBOX"/>
    <property type="match status" value="1"/>
</dbReference>
<dbReference type="InterPro" id="IPR002900">
    <property type="entry name" value="DUF38/FTH_CAE_spp"/>
</dbReference>
<dbReference type="InterPro" id="IPR040161">
    <property type="entry name" value="FB224"/>
</dbReference>
<dbReference type="EMBL" id="DS268410">
    <property type="protein sequence ID" value="EFO99754.1"/>
    <property type="molecule type" value="Genomic_DNA"/>
</dbReference>
<sequence>MTEILKTNRTARRACILYEFMGGKPVFEAYRDLCHRIGDDVIEYREFDYCFYQFAKGNKVLDQDISSELTNSPSLYDMPMEVAERIVENLDSMDRMVLRKVSESLRFHIDQTAPSISAITVEFLINYASILYDQNIVHYNNQKWYNNEMSEGDCLVEFCDWQKIIHDKFHYLAALDDLSIIMSNPKLRLKYFQVSNVSKKFFAAFVSFFERLPAKIHVENLKIFCQNGEEEFLILPYVEREGLDRIHLDIGNDETFIDVKIEKISKRIEKILKLEQTKGLEMLKIGLYFSNLEEFPLQTFVDGRCQNFALHFKHKRVQMQVVLLYIEILLKSPDLQLFHLSADYGVDTMNIDFELLNNFNFTRLSPDEYSNIFHFSIPNSKEFFYVDVDREEIHMQRVEF</sequence>